<reference evidence="3" key="2">
    <citation type="submission" date="2020-07" db="EMBL/GenBank/DDBJ databases">
        <authorList>
            <person name="van Zyl L.J."/>
            <person name="Busche T."/>
            <person name="Ruckert C."/>
            <person name="Kalinowski J."/>
            <person name="Trindade M.I."/>
        </authorList>
    </citation>
    <scope>NUCLEOTIDE SEQUENCE</scope>
    <source>
        <strain evidence="3">XOM25</strain>
    </source>
</reference>
<dbReference type="EMBL" id="CP059733">
    <property type="protein sequence ID" value="WDE02749.1"/>
    <property type="molecule type" value="Genomic_DNA"/>
</dbReference>
<dbReference type="PANTHER" id="PTHR34047:SF8">
    <property type="entry name" value="PROTEIN YKFC"/>
    <property type="match status" value="1"/>
</dbReference>
<protein>
    <submittedName>
        <fullName evidence="3">Group II intron reverse transcriptase/maturase</fullName>
        <ecNumber evidence="3">2.7.7.49</ecNumber>
    </submittedName>
</protein>
<dbReference type="EC" id="2.7.7.49" evidence="3"/>
<dbReference type="Pfam" id="PF08388">
    <property type="entry name" value="GIIM"/>
    <property type="match status" value="1"/>
</dbReference>
<evidence type="ECO:0000313" key="3">
    <source>
        <dbReference type="EMBL" id="WDE02749.1"/>
    </source>
</evidence>
<dbReference type="Pfam" id="PF00078">
    <property type="entry name" value="RVT_1"/>
    <property type="match status" value="1"/>
</dbReference>
<accession>A0AAE9YYL4</accession>
<reference evidence="3 5" key="3">
    <citation type="journal article" date="2022" name="Mar. Drugs">
        <title>Bioassay-Guided Fractionation Leads to the Detection of Cholic Acid Generated by the Rare Thalassomonas sp.</title>
        <authorList>
            <person name="Pheiffer F."/>
            <person name="Schneider Y.K."/>
            <person name="Hansen E.H."/>
            <person name="Andersen J.H."/>
            <person name="Isaksson J."/>
            <person name="Busche T."/>
            <person name="R C."/>
            <person name="Kalinowski J."/>
            <person name="Zyl L.V."/>
            <person name="Trindade M."/>
        </authorList>
    </citation>
    <scope>NUCLEOTIDE SEQUENCE [LARGE SCALE GENOMIC DNA]</scope>
    <source>
        <strain evidence="3 5">XOM25</strain>
    </source>
</reference>
<feature type="domain" description="Reverse transcriptase" evidence="2">
    <location>
        <begin position="72"/>
        <end position="337"/>
    </location>
</feature>
<dbReference type="InterPro" id="IPR013597">
    <property type="entry name" value="Mat_intron_G2"/>
</dbReference>
<evidence type="ECO:0000259" key="2">
    <source>
        <dbReference type="PROSITE" id="PS50878"/>
    </source>
</evidence>
<dbReference type="KEGG" id="tvd:SG34_003120"/>
<evidence type="ECO:0000313" key="5">
    <source>
        <dbReference type="Proteomes" id="UP000032352"/>
    </source>
</evidence>
<comment type="similarity">
    <text evidence="1">Belongs to the bacterial reverse transcriptase family.</text>
</comment>
<dbReference type="SUPFAM" id="SSF56672">
    <property type="entry name" value="DNA/RNA polymerases"/>
    <property type="match status" value="1"/>
</dbReference>
<dbReference type="PANTHER" id="PTHR34047">
    <property type="entry name" value="NUCLEAR INTRON MATURASE 1, MITOCHONDRIAL-RELATED"/>
    <property type="match status" value="1"/>
</dbReference>
<dbReference type="Proteomes" id="UP000032352">
    <property type="component" value="Chromosome"/>
</dbReference>
<dbReference type="EMBL" id="CP059733">
    <property type="protein sequence ID" value="WDE05936.1"/>
    <property type="molecule type" value="Genomic_DNA"/>
</dbReference>
<dbReference type="RefSeq" id="WP_044838251.1">
    <property type="nucleotide sequence ID" value="NZ_CP059733.1"/>
</dbReference>
<dbReference type="AlphaFoldDB" id="A0AAE9YYL4"/>
<evidence type="ECO:0000313" key="4">
    <source>
        <dbReference type="EMBL" id="WDE05936.1"/>
    </source>
</evidence>
<dbReference type="InterPro" id="IPR030931">
    <property type="entry name" value="Group_II_RT_mat"/>
</dbReference>
<dbReference type="NCBIfam" id="TIGR04416">
    <property type="entry name" value="group_II_RT_mat"/>
    <property type="match status" value="1"/>
</dbReference>
<organism evidence="3 5">
    <name type="scientific">Thalassomonas viridans</name>
    <dbReference type="NCBI Taxonomy" id="137584"/>
    <lineage>
        <taxon>Bacteria</taxon>
        <taxon>Pseudomonadati</taxon>
        <taxon>Pseudomonadota</taxon>
        <taxon>Gammaproteobacteria</taxon>
        <taxon>Alteromonadales</taxon>
        <taxon>Colwelliaceae</taxon>
        <taxon>Thalassomonas</taxon>
    </lineage>
</organism>
<keyword evidence="3" id="KW-0548">Nucleotidyltransferase</keyword>
<dbReference type="CDD" id="cd01651">
    <property type="entry name" value="RT_G2_intron"/>
    <property type="match status" value="1"/>
</dbReference>
<keyword evidence="3" id="KW-0808">Transferase</keyword>
<proteinExistence type="inferred from homology"/>
<evidence type="ECO:0000256" key="1">
    <source>
        <dbReference type="ARBA" id="ARBA00034120"/>
    </source>
</evidence>
<gene>
    <name evidence="3" type="primary">ltrA</name>
    <name evidence="4" type="ORF">SG34_003120</name>
    <name evidence="3" type="ORF">SG34_014975</name>
</gene>
<reference evidence="3 5" key="1">
    <citation type="journal article" date="2015" name="Genome Announc.">
        <title>Draft Genome Sequences of Marine Isolates of Thalassomonas viridans and Thalassomonas actiniarum.</title>
        <authorList>
            <person name="Olonade I."/>
            <person name="van Zyl L.J."/>
            <person name="Trindade M."/>
        </authorList>
    </citation>
    <scope>NUCLEOTIDE SEQUENCE [LARGE SCALE GENOMIC DNA]</scope>
    <source>
        <strain evidence="3 5">XOM25</strain>
    </source>
</reference>
<name>A0AAE9YYL4_9GAMM</name>
<dbReference type="InterPro" id="IPR043502">
    <property type="entry name" value="DNA/RNA_pol_sf"/>
</dbReference>
<keyword evidence="3" id="KW-0695">RNA-directed DNA polymerase</keyword>
<keyword evidence="5" id="KW-1185">Reference proteome</keyword>
<dbReference type="KEGG" id="tvd:SG34_014975"/>
<dbReference type="InterPro" id="IPR000477">
    <property type="entry name" value="RT_dom"/>
</dbReference>
<dbReference type="GO" id="GO:0003964">
    <property type="term" value="F:RNA-directed DNA polymerase activity"/>
    <property type="evidence" value="ECO:0007669"/>
    <property type="project" value="UniProtKB-KW"/>
</dbReference>
<sequence>MIISELQRKLATWTKTDKTRRVNRLLRLISHPQWLCKAAEVTLSSKGAKTPGVDGMTKIHFQAKLDDYLTEIRSDLLSGDYQPMPARRIYIPKANKKQRPLGIPTLRDRIVQRGMLMAMEPIWENDFHSLSYGFRPERSVHHAIRTVKLQLTDTSDSKGRWVIEGDLSSYFDTVHHRLLMKGVRKRINCQRFNELLWRFIKAGHIERNLFCATSEGVPQGGVISPLLSNIMLNEFDQYLDKCYLSKKARKDRWNWNHSIKSKRKVAIDENRQWKPAVAYCRYADDFLVIVKGNKQQAEVIRDQCRDFLEGKLKLTLNMDKTHITHVNDGFIFLGHRIIRKRGPKGNMRVVSGIPKDKAKAFSYSLSKALSGDYSCSKIDKVEQLSRKLKGWAQFYRHTDYTSQVYRKIDRIVFWKLAKWLARKYRCSIKSLMIKWIKRPTPSQAKTWVLFGKSNRGNLCGASLFRLVSSPKLQFRWRLPEYNPYLRDEMRNTVTSRYSDVAMAVSHN</sequence>
<dbReference type="PROSITE" id="PS50878">
    <property type="entry name" value="RT_POL"/>
    <property type="match status" value="1"/>
</dbReference>
<dbReference type="InterPro" id="IPR051083">
    <property type="entry name" value="GrpII_Intron_Splice-Mob/Def"/>
</dbReference>